<dbReference type="PANTHER" id="PTHR22925:SF3">
    <property type="entry name" value="GLYCOSYL HYDROLASE FAMILY PROTEIN 43"/>
    <property type="match status" value="1"/>
</dbReference>
<dbReference type="SMART" id="SM00458">
    <property type="entry name" value="RICIN"/>
    <property type="match status" value="1"/>
</dbReference>
<evidence type="ECO:0000256" key="5">
    <source>
        <dbReference type="SAM" id="MobiDB-lite"/>
    </source>
</evidence>
<gene>
    <name evidence="7" type="ORF">ACFP3U_23950</name>
</gene>
<protein>
    <submittedName>
        <fullName evidence="7">RICIN domain-containing protein</fullName>
    </submittedName>
</protein>
<evidence type="ECO:0000313" key="7">
    <source>
        <dbReference type="EMBL" id="MFC5666019.1"/>
    </source>
</evidence>
<dbReference type="SUPFAM" id="SSF75005">
    <property type="entry name" value="Arabinanase/levansucrase/invertase"/>
    <property type="match status" value="1"/>
</dbReference>
<dbReference type="InterPro" id="IPR000772">
    <property type="entry name" value="Ricin_B_lectin"/>
</dbReference>
<dbReference type="CDD" id="cd00161">
    <property type="entry name" value="beta-trefoil_Ricin-like"/>
    <property type="match status" value="1"/>
</dbReference>
<feature type="domain" description="Ricin B lectin" evidence="6">
    <location>
        <begin position="357"/>
        <end position="497"/>
    </location>
</feature>
<dbReference type="InterPro" id="IPR035992">
    <property type="entry name" value="Ricin_B-like_lectins"/>
</dbReference>
<dbReference type="CDD" id="cd18821">
    <property type="entry name" value="GH43_Pc3Gal43A-like"/>
    <property type="match status" value="1"/>
</dbReference>
<reference evidence="8" key="1">
    <citation type="journal article" date="2019" name="Int. J. Syst. Evol. Microbiol.">
        <title>The Global Catalogue of Microorganisms (GCM) 10K type strain sequencing project: providing services to taxonomists for standard genome sequencing and annotation.</title>
        <authorList>
            <consortium name="The Broad Institute Genomics Platform"/>
            <consortium name="The Broad Institute Genome Sequencing Center for Infectious Disease"/>
            <person name="Wu L."/>
            <person name="Ma J."/>
        </authorList>
    </citation>
    <scope>NUCLEOTIDE SEQUENCE [LARGE SCALE GENOMIC DNA]</scope>
    <source>
        <strain evidence="8">CGMCC 4.1437</strain>
    </source>
</reference>
<proteinExistence type="inferred from homology"/>
<dbReference type="Gene3D" id="2.115.10.20">
    <property type="entry name" value="Glycosyl hydrolase domain, family 43"/>
    <property type="match status" value="1"/>
</dbReference>
<keyword evidence="8" id="KW-1185">Reference proteome</keyword>
<feature type="region of interest" description="Disordered" evidence="5">
    <location>
        <begin position="475"/>
        <end position="497"/>
    </location>
</feature>
<dbReference type="InterPro" id="IPR023296">
    <property type="entry name" value="Glyco_hydro_beta-prop_sf"/>
</dbReference>
<keyword evidence="3 4" id="KW-0326">Glycosidase</keyword>
<keyword evidence="2 4" id="KW-0378">Hydrolase</keyword>
<name>A0ABW0XAI7_9ACTN</name>
<dbReference type="Proteomes" id="UP001595975">
    <property type="component" value="Unassembled WGS sequence"/>
</dbReference>
<dbReference type="PANTHER" id="PTHR22925">
    <property type="entry name" value="GLYCOSYL HYDROLASE 43 FAMILY MEMBER"/>
    <property type="match status" value="1"/>
</dbReference>
<evidence type="ECO:0000256" key="4">
    <source>
        <dbReference type="RuleBase" id="RU361187"/>
    </source>
</evidence>
<evidence type="ECO:0000256" key="1">
    <source>
        <dbReference type="ARBA" id="ARBA00009865"/>
    </source>
</evidence>
<dbReference type="InterPro" id="IPR006710">
    <property type="entry name" value="Glyco_hydro_43"/>
</dbReference>
<evidence type="ECO:0000256" key="3">
    <source>
        <dbReference type="ARBA" id="ARBA00023295"/>
    </source>
</evidence>
<evidence type="ECO:0000256" key="2">
    <source>
        <dbReference type="ARBA" id="ARBA00022801"/>
    </source>
</evidence>
<sequence length="497" mass="51987">MSHRTSPDSRPVGRWRTALAGILALLGAFAAVLLPAVEAQAATVSFTPGATRTDQNGKTLQLHGLGIVKVGNTWYGFGEEKTGTTKADTSFQSIPCYTSTDLGTWTYQGVALARQSSGDLGPNRIVERPKVIYNASTGTFVMYVHIDSSDYSDAKVGVATSSTPCGPYTYRGSFRPLGYVSRDLGLFQEADGTGYLLTEDRINGGLRIDRLSADYLSVDSAVALLGGGSIESPAMVKVGGVYYMLGSHLTGWNLNDNVYATATSLSGPWSAWKNLAAPGTNTYASQTANIITVQGSAGTTYVYAGDRWNTDDLGNSQLIWLPLTIRGTTVNLGQYPAWSLDTSAGTWSAGSGIPSPGTYTLRNAASSMLLDVSGASTANGAGVVQWPATGGANQKWTLSRVADNIYTLTSVNSGLCLEVPGHSTGTGVQLQQWTCNGGVNQQWALDLTGSLTGSKYALANVGSGLILGTGGSTTQGAAVRQENSDRASAASQNWTLS</sequence>
<dbReference type="Pfam" id="PF14200">
    <property type="entry name" value="RicinB_lectin_2"/>
    <property type="match status" value="2"/>
</dbReference>
<dbReference type="Pfam" id="PF04616">
    <property type="entry name" value="Glyco_hydro_43"/>
    <property type="match status" value="1"/>
</dbReference>
<dbReference type="EMBL" id="JBHSOF010000034">
    <property type="protein sequence ID" value="MFC5666019.1"/>
    <property type="molecule type" value="Genomic_DNA"/>
</dbReference>
<comment type="similarity">
    <text evidence="1 4">Belongs to the glycosyl hydrolase 43 family.</text>
</comment>
<dbReference type="PROSITE" id="PS50231">
    <property type="entry name" value="RICIN_B_LECTIN"/>
    <property type="match status" value="1"/>
</dbReference>
<dbReference type="Gene3D" id="2.80.10.50">
    <property type="match status" value="2"/>
</dbReference>
<evidence type="ECO:0000259" key="6">
    <source>
        <dbReference type="SMART" id="SM00458"/>
    </source>
</evidence>
<comment type="caution">
    <text evidence="7">The sequence shown here is derived from an EMBL/GenBank/DDBJ whole genome shotgun (WGS) entry which is preliminary data.</text>
</comment>
<dbReference type="RefSeq" id="WP_380227690.1">
    <property type="nucleotide sequence ID" value="NZ_JBHSOF010000034.1"/>
</dbReference>
<evidence type="ECO:0000313" key="8">
    <source>
        <dbReference type="Proteomes" id="UP001595975"/>
    </source>
</evidence>
<organism evidence="7 8">
    <name type="scientific">Kitasatospora misakiensis</name>
    <dbReference type="NCBI Taxonomy" id="67330"/>
    <lineage>
        <taxon>Bacteria</taxon>
        <taxon>Bacillati</taxon>
        <taxon>Actinomycetota</taxon>
        <taxon>Actinomycetes</taxon>
        <taxon>Kitasatosporales</taxon>
        <taxon>Streptomycetaceae</taxon>
        <taxon>Kitasatospora</taxon>
    </lineage>
</organism>
<dbReference type="SUPFAM" id="SSF50370">
    <property type="entry name" value="Ricin B-like lectins"/>
    <property type="match status" value="1"/>
</dbReference>
<accession>A0ABW0XAI7</accession>